<dbReference type="Gene3D" id="3.20.10.10">
    <property type="entry name" value="D-amino Acid Aminotransferase, subunit A, domain 2"/>
    <property type="match status" value="1"/>
</dbReference>
<evidence type="ECO:0008006" key="3">
    <source>
        <dbReference type="Google" id="ProtNLM"/>
    </source>
</evidence>
<name>S8BYG5_DACHA</name>
<dbReference type="SUPFAM" id="SSF56752">
    <property type="entry name" value="D-aminoacid aminotransferase-like PLP-dependent enzymes"/>
    <property type="match status" value="1"/>
</dbReference>
<organism evidence="1 2">
    <name type="scientific">Dactylellina haptotyla (strain CBS 200.50)</name>
    <name type="common">Nematode-trapping fungus</name>
    <name type="synonym">Monacrosporium haptotylum</name>
    <dbReference type="NCBI Taxonomy" id="1284197"/>
    <lineage>
        <taxon>Eukaryota</taxon>
        <taxon>Fungi</taxon>
        <taxon>Dikarya</taxon>
        <taxon>Ascomycota</taxon>
        <taxon>Pezizomycotina</taxon>
        <taxon>Orbiliomycetes</taxon>
        <taxon>Orbiliales</taxon>
        <taxon>Orbiliaceae</taxon>
        <taxon>Dactylellina</taxon>
    </lineage>
</organism>
<dbReference type="Proteomes" id="UP000015100">
    <property type="component" value="Unassembled WGS sequence"/>
</dbReference>
<dbReference type="EMBL" id="AQGS01000043">
    <property type="protein sequence ID" value="EPS44528.1"/>
    <property type="molecule type" value="Genomic_DNA"/>
</dbReference>
<accession>S8BYG5</accession>
<dbReference type="eggNOG" id="ENOG502QQMK">
    <property type="taxonomic scope" value="Eukaryota"/>
</dbReference>
<comment type="caution">
    <text evidence="1">The sequence shown here is derived from an EMBL/GenBank/DDBJ whole genome shotgun (WGS) entry which is preliminary data.</text>
</comment>
<keyword evidence="2" id="KW-1185">Reference proteome</keyword>
<dbReference type="InterPro" id="IPR043132">
    <property type="entry name" value="BCAT-like_C"/>
</dbReference>
<evidence type="ECO:0000313" key="2">
    <source>
        <dbReference type="Proteomes" id="UP000015100"/>
    </source>
</evidence>
<dbReference type="AlphaFoldDB" id="S8BYG5"/>
<dbReference type="HOGENOM" id="CLU_020844_6_0_1"/>
<dbReference type="STRING" id="1284197.S8BYG5"/>
<reference evidence="1 2" key="1">
    <citation type="journal article" date="2013" name="PLoS Genet.">
        <title>Genomic mechanisms accounting for the adaptation to parasitism in nematode-trapping fungi.</title>
        <authorList>
            <person name="Meerupati T."/>
            <person name="Andersson K.M."/>
            <person name="Friman E."/>
            <person name="Kumar D."/>
            <person name="Tunlid A."/>
            <person name="Ahren D."/>
        </authorList>
    </citation>
    <scope>NUCLEOTIDE SEQUENCE [LARGE SCALE GENOMIC DNA]</scope>
    <source>
        <strain evidence="1 2">CBS 200.50</strain>
    </source>
</reference>
<dbReference type="InterPro" id="IPR001544">
    <property type="entry name" value="Aminotrans_IV"/>
</dbReference>
<reference evidence="2" key="2">
    <citation type="submission" date="2013-04" db="EMBL/GenBank/DDBJ databases">
        <title>Genomic mechanisms accounting for the adaptation to parasitism in nematode-trapping fungi.</title>
        <authorList>
            <person name="Ahren D.G."/>
        </authorList>
    </citation>
    <scope>NUCLEOTIDE SEQUENCE [LARGE SCALE GENOMIC DNA]</scope>
    <source>
        <strain evidence="2">CBS 200.50</strain>
    </source>
</reference>
<dbReference type="OMA" id="VWLSNGV"/>
<protein>
    <recommendedName>
        <fullName evidence="3">Aminodeoxychorismate lyase</fullName>
    </recommendedName>
</protein>
<proteinExistence type="predicted"/>
<dbReference type="GO" id="GO:0003824">
    <property type="term" value="F:catalytic activity"/>
    <property type="evidence" value="ECO:0007669"/>
    <property type="project" value="InterPro"/>
</dbReference>
<evidence type="ECO:0000313" key="1">
    <source>
        <dbReference type="EMBL" id="EPS44528.1"/>
    </source>
</evidence>
<dbReference type="OrthoDB" id="5288718at2759"/>
<dbReference type="Pfam" id="PF01063">
    <property type="entry name" value="Aminotran_4"/>
    <property type="match status" value="1"/>
</dbReference>
<dbReference type="InterPro" id="IPR036038">
    <property type="entry name" value="Aminotransferase-like"/>
</dbReference>
<gene>
    <name evidence="1" type="ORF">H072_1442</name>
</gene>
<sequence length="282" mass="31409">MAESEEPPFQLFSSLQYCEELLTQEENTILYAGQPCPYYMLPYHRDRILQAARNFGWQAAISALQAPDCLEVIQSRCKAAIDNITKGLEDKDTHSIAVRLRVLISKTADFTAEVNVIPRVPPSHLFPTTLDPTAILTAEPNITIFDVHLDTQPTPPTDLTRYKTTSRDHYNNARTRVGITGFVDPKEVVLWSPEGLIMEGSITNVYFYREDRGGWITPTTPTDSNPTNGLGAGGTAGTVRRWLLEKGMVTVADVKRNEVEVGEWVWLSNGVKGMVLGRVESV</sequence>